<name>A0A1F7U6W8_9BACT</name>
<evidence type="ECO:0000259" key="6">
    <source>
        <dbReference type="Pfam" id="PF01258"/>
    </source>
</evidence>
<dbReference type="Proteomes" id="UP000177088">
    <property type="component" value="Unassembled WGS sequence"/>
</dbReference>
<feature type="zinc finger region" description="dksA C4-type" evidence="4">
    <location>
        <begin position="91"/>
        <end position="115"/>
    </location>
</feature>
<evidence type="ECO:0000313" key="7">
    <source>
        <dbReference type="EMBL" id="OGL73992.1"/>
    </source>
</evidence>
<keyword evidence="1" id="KW-0479">Metal-binding</keyword>
<dbReference type="EMBL" id="MGEA01000039">
    <property type="protein sequence ID" value="OGL73992.1"/>
    <property type="molecule type" value="Genomic_DNA"/>
</dbReference>
<gene>
    <name evidence="7" type="ORF">A3C96_00475</name>
</gene>
<keyword evidence="5" id="KW-0175">Coiled coil</keyword>
<dbReference type="Gene3D" id="1.20.120.910">
    <property type="entry name" value="DksA, coiled-coil domain"/>
    <property type="match status" value="1"/>
</dbReference>
<feature type="coiled-coil region" evidence="5">
    <location>
        <begin position="3"/>
        <end position="30"/>
    </location>
</feature>
<evidence type="ECO:0000313" key="8">
    <source>
        <dbReference type="Proteomes" id="UP000177088"/>
    </source>
</evidence>
<organism evidence="7 8">
    <name type="scientific">Candidatus Uhrbacteria bacterium RIFCSPHIGHO2_02_FULL_60_10</name>
    <dbReference type="NCBI Taxonomy" id="1802392"/>
    <lineage>
        <taxon>Bacteria</taxon>
        <taxon>Candidatus Uhriibacteriota</taxon>
    </lineage>
</organism>
<evidence type="ECO:0000256" key="2">
    <source>
        <dbReference type="ARBA" id="ARBA00022771"/>
    </source>
</evidence>
<evidence type="ECO:0000256" key="4">
    <source>
        <dbReference type="PROSITE-ProRule" id="PRU00510"/>
    </source>
</evidence>
<dbReference type="PANTHER" id="PTHR33823:SF4">
    <property type="entry name" value="GENERAL STRESS PROTEIN 16O"/>
    <property type="match status" value="1"/>
</dbReference>
<dbReference type="PANTHER" id="PTHR33823">
    <property type="entry name" value="RNA POLYMERASE-BINDING TRANSCRIPTION FACTOR DKSA-RELATED"/>
    <property type="match status" value="1"/>
</dbReference>
<evidence type="ECO:0000256" key="3">
    <source>
        <dbReference type="ARBA" id="ARBA00022833"/>
    </source>
</evidence>
<evidence type="ECO:0000256" key="5">
    <source>
        <dbReference type="SAM" id="Coils"/>
    </source>
</evidence>
<keyword evidence="3" id="KW-0862">Zinc</keyword>
<proteinExistence type="predicted"/>
<dbReference type="Pfam" id="PF01258">
    <property type="entry name" value="zf-dskA_traR"/>
    <property type="match status" value="1"/>
</dbReference>
<comment type="caution">
    <text evidence="7">The sequence shown here is derived from an EMBL/GenBank/DDBJ whole genome shotgun (WGS) entry which is preliminary data.</text>
</comment>
<protein>
    <recommendedName>
        <fullName evidence="6">Zinc finger DksA/TraR C4-type domain-containing protein</fullName>
    </recommendedName>
</protein>
<dbReference type="SUPFAM" id="SSF57716">
    <property type="entry name" value="Glucocorticoid receptor-like (DNA-binding domain)"/>
    <property type="match status" value="1"/>
</dbReference>
<accession>A0A1F7U6W8</accession>
<dbReference type="PROSITE" id="PS51128">
    <property type="entry name" value="ZF_DKSA_2"/>
    <property type="match status" value="1"/>
</dbReference>
<evidence type="ECO:0000256" key="1">
    <source>
        <dbReference type="ARBA" id="ARBA00022723"/>
    </source>
</evidence>
<dbReference type="GO" id="GO:0008270">
    <property type="term" value="F:zinc ion binding"/>
    <property type="evidence" value="ECO:0007669"/>
    <property type="project" value="UniProtKB-KW"/>
</dbReference>
<feature type="domain" description="Zinc finger DksA/TraR C4-type" evidence="6">
    <location>
        <begin position="86"/>
        <end position="121"/>
    </location>
</feature>
<dbReference type="AlphaFoldDB" id="A0A1F7U6W8"/>
<dbReference type="InterPro" id="IPR000962">
    <property type="entry name" value="Znf_DskA_TraR"/>
</dbReference>
<sequence length="123" mass="14300">MKKEFIKEMKEQLTAEQDRLTKELSEFAKQNPKNKQDWDADFQNLGDKEDENAEEVNAFSTNLTLERTLEATLRDVEKALDKIVKGTYVTCKYCGRDIDEKRLRARPASGSCVECKKKYTQEL</sequence>
<keyword evidence="2" id="KW-0863">Zinc-finger</keyword>
<reference evidence="7 8" key="1">
    <citation type="journal article" date="2016" name="Nat. Commun.">
        <title>Thousands of microbial genomes shed light on interconnected biogeochemical processes in an aquifer system.</title>
        <authorList>
            <person name="Anantharaman K."/>
            <person name="Brown C.T."/>
            <person name="Hug L.A."/>
            <person name="Sharon I."/>
            <person name="Castelle C.J."/>
            <person name="Probst A.J."/>
            <person name="Thomas B.C."/>
            <person name="Singh A."/>
            <person name="Wilkins M.J."/>
            <person name="Karaoz U."/>
            <person name="Brodie E.L."/>
            <person name="Williams K.H."/>
            <person name="Hubbard S.S."/>
            <person name="Banfield J.F."/>
        </authorList>
    </citation>
    <scope>NUCLEOTIDE SEQUENCE [LARGE SCALE GENOMIC DNA]</scope>
</reference>